<gene>
    <name evidence="4" type="ORF">WN944_003773</name>
</gene>
<organism evidence="4 5">
    <name type="scientific">Citrus x changshan-huyou</name>
    <dbReference type="NCBI Taxonomy" id="2935761"/>
    <lineage>
        <taxon>Eukaryota</taxon>
        <taxon>Viridiplantae</taxon>
        <taxon>Streptophyta</taxon>
        <taxon>Embryophyta</taxon>
        <taxon>Tracheophyta</taxon>
        <taxon>Spermatophyta</taxon>
        <taxon>Magnoliopsida</taxon>
        <taxon>eudicotyledons</taxon>
        <taxon>Gunneridae</taxon>
        <taxon>Pentapetalae</taxon>
        <taxon>rosids</taxon>
        <taxon>malvids</taxon>
        <taxon>Sapindales</taxon>
        <taxon>Rutaceae</taxon>
        <taxon>Aurantioideae</taxon>
        <taxon>Citrus</taxon>
    </lineage>
</organism>
<evidence type="ECO:0000256" key="1">
    <source>
        <dbReference type="ARBA" id="ARBA00004123"/>
    </source>
</evidence>
<comment type="caution">
    <text evidence="4">The sequence shown here is derived from an EMBL/GenBank/DDBJ whole genome shotgun (WGS) entry which is preliminary data.</text>
</comment>
<accession>A0AAP0QFS0</accession>
<dbReference type="EMBL" id="JBCGBO010000006">
    <property type="protein sequence ID" value="KAK9193077.1"/>
    <property type="molecule type" value="Genomic_DNA"/>
</dbReference>
<comment type="similarity">
    <text evidence="2">Belongs to the eukaryotic/archaeal RNase P protein component 1 family.</text>
</comment>
<dbReference type="PANTHER" id="PTHR13348:SF0">
    <property type="entry name" value="RIBONUCLEASE P PROTEIN SUBUNIT P29"/>
    <property type="match status" value="1"/>
</dbReference>
<dbReference type="GO" id="GO:0000172">
    <property type="term" value="C:ribonuclease MRP complex"/>
    <property type="evidence" value="ECO:0007669"/>
    <property type="project" value="InterPro"/>
</dbReference>
<proteinExistence type="inferred from homology"/>
<dbReference type="SUPFAM" id="SSF101744">
    <property type="entry name" value="Rof/RNase P subunit-like"/>
    <property type="match status" value="1"/>
</dbReference>
<comment type="subcellular location">
    <subcellularLocation>
        <location evidence="1">Nucleus</location>
    </subcellularLocation>
</comment>
<evidence type="ECO:0000313" key="5">
    <source>
        <dbReference type="Proteomes" id="UP001428341"/>
    </source>
</evidence>
<dbReference type="Pfam" id="PF01868">
    <property type="entry name" value="RNase_P-MRP_p29"/>
    <property type="match status" value="1"/>
</dbReference>
<dbReference type="PANTHER" id="PTHR13348">
    <property type="entry name" value="RIBONUCLEASE P SUBUNIT P29"/>
    <property type="match status" value="1"/>
</dbReference>
<dbReference type="SMART" id="SM00538">
    <property type="entry name" value="POP4"/>
    <property type="match status" value="1"/>
</dbReference>
<dbReference type="GO" id="GO:0006364">
    <property type="term" value="P:rRNA processing"/>
    <property type="evidence" value="ECO:0007669"/>
    <property type="project" value="TreeGrafter"/>
</dbReference>
<feature type="region of interest" description="Disordered" evidence="3">
    <location>
        <begin position="26"/>
        <end position="76"/>
    </location>
</feature>
<reference evidence="4 5" key="1">
    <citation type="submission" date="2024-05" db="EMBL/GenBank/DDBJ databases">
        <title>Haplotype-resolved chromosome-level genome assembly of Huyou (Citrus changshanensis).</title>
        <authorList>
            <person name="Miao C."/>
            <person name="Chen W."/>
            <person name="Wu Y."/>
            <person name="Wang L."/>
            <person name="Zhao S."/>
            <person name="Grierson D."/>
            <person name="Xu C."/>
            <person name="Chen K."/>
        </authorList>
    </citation>
    <scope>NUCLEOTIDE SEQUENCE [LARGE SCALE GENOMIC DNA]</scope>
    <source>
        <strain evidence="4">01-14</strain>
        <tissue evidence="4">Leaf</tissue>
    </source>
</reference>
<evidence type="ECO:0000256" key="2">
    <source>
        <dbReference type="ARBA" id="ARBA00006181"/>
    </source>
</evidence>
<evidence type="ECO:0000256" key="3">
    <source>
        <dbReference type="SAM" id="MobiDB-lite"/>
    </source>
</evidence>
<dbReference type="GO" id="GO:0005634">
    <property type="term" value="C:nucleus"/>
    <property type="evidence" value="ECO:0007669"/>
    <property type="project" value="UniProtKB-SubCell"/>
</dbReference>
<dbReference type="GO" id="GO:0001682">
    <property type="term" value="P:tRNA 5'-leader removal"/>
    <property type="evidence" value="ECO:0007669"/>
    <property type="project" value="InterPro"/>
</dbReference>
<dbReference type="Gene3D" id="2.30.30.210">
    <property type="entry name" value="Ribonuclease P/MRP, subunit p29"/>
    <property type="match status" value="1"/>
</dbReference>
<dbReference type="GO" id="GO:0033204">
    <property type="term" value="F:ribonuclease P RNA binding"/>
    <property type="evidence" value="ECO:0007669"/>
    <property type="project" value="InterPro"/>
</dbReference>
<dbReference type="InterPro" id="IPR016848">
    <property type="entry name" value="RNase_P/MRP_Rpp29-subunit"/>
</dbReference>
<evidence type="ECO:0000313" key="4">
    <source>
        <dbReference type="EMBL" id="KAK9193077.1"/>
    </source>
</evidence>
<keyword evidence="5" id="KW-1185">Reference proteome</keyword>
<dbReference type="InterPro" id="IPR002730">
    <property type="entry name" value="Rpp29/RNP1"/>
</dbReference>
<protein>
    <submittedName>
        <fullName evidence="4">Uncharacterized protein</fullName>
    </submittedName>
</protein>
<dbReference type="AlphaFoldDB" id="A0AAP0QFS0"/>
<dbReference type="InterPro" id="IPR036980">
    <property type="entry name" value="RNase_P/MRP_Rpp29_sf"/>
</dbReference>
<feature type="compositionally biased region" description="Polar residues" evidence="3">
    <location>
        <begin position="49"/>
        <end position="76"/>
    </location>
</feature>
<dbReference type="GO" id="GO:0030677">
    <property type="term" value="C:ribonuclease P complex"/>
    <property type="evidence" value="ECO:0007669"/>
    <property type="project" value="InterPro"/>
</dbReference>
<dbReference type="InterPro" id="IPR023534">
    <property type="entry name" value="Rof/RNase_P-like"/>
</dbReference>
<sequence length="359" mass="40354">MATNTSTEDQRKRTMEALERRFATAKAEALQQVKHGKKRSLNDDEMETPATNSSNIASSPHVTDRSASNTPKSLSKKGNFTFSGYTAFQDLEESGLTYSQLPQSIHENLLTTNVEPSSRGSRVDKVLHGLFQNGDSAQKYLQGSRSMKIDNWILLDNYVQGRNVSTGSHIKALQIHSKRSRKHMSMKQLKRSGALDLPKDLQKFEKYKPMHEMWKGYITQLLKSTGKNQLAQCLLSADLHGANIIGEHYSANKPIVLKKDQQLSSVVHQSMSVYFSNLLFRPSPVKKLNGRECVRVAECKTSALTGLSGIMIRETTETFGMVTPDDKFHVVPKKVSVFMFRVDCWKITLLGDKLTSRNL</sequence>
<name>A0AAP0QFS0_9ROSI</name>
<dbReference type="Proteomes" id="UP001428341">
    <property type="component" value="Unassembled WGS sequence"/>
</dbReference>